<dbReference type="EMBL" id="GBRH01185720">
    <property type="protein sequence ID" value="JAE12176.1"/>
    <property type="molecule type" value="Transcribed_RNA"/>
</dbReference>
<name>A0A0A9FPE3_ARUDO</name>
<dbReference type="AlphaFoldDB" id="A0A0A9FPE3"/>
<evidence type="ECO:0000313" key="1">
    <source>
        <dbReference type="EMBL" id="JAE12176.1"/>
    </source>
</evidence>
<proteinExistence type="predicted"/>
<organism evidence="1">
    <name type="scientific">Arundo donax</name>
    <name type="common">Giant reed</name>
    <name type="synonym">Donax arundinaceus</name>
    <dbReference type="NCBI Taxonomy" id="35708"/>
    <lineage>
        <taxon>Eukaryota</taxon>
        <taxon>Viridiplantae</taxon>
        <taxon>Streptophyta</taxon>
        <taxon>Embryophyta</taxon>
        <taxon>Tracheophyta</taxon>
        <taxon>Spermatophyta</taxon>
        <taxon>Magnoliopsida</taxon>
        <taxon>Liliopsida</taxon>
        <taxon>Poales</taxon>
        <taxon>Poaceae</taxon>
        <taxon>PACMAD clade</taxon>
        <taxon>Arundinoideae</taxon>
        <taxon>Arundineae</taxon>
        <taxon>Arundo</taxon>
    </lineage>
</organism>
<accession>A0A0A9FPE3</accession>
<protein>
    <submittedName>
        <fullName evidence="1">Uncharacterized protein</fullName>
    </submittedName>
</protein>
<reference evidence="1" key="1">
    <citation type="submission" date="2014-09" db="EMBL/GenBank/DDBJ databases">
        <authorList>
            <person name="Magalhaes I.L.F."/>
            <person name="Oliveira U."/>
            <person name="Santos F.R."/>
            <person name="Vidigal T.H.D.A."/>
            <person name="Brescovit A.D."/>
            <person name="Santos A.J."/>
        </authorList>
    </citation>
    <scope>NUCLEOTIDE SEQUENCE</scope>
    <source>
        <tissue evidence="1">Shoot tissue taken approximately 20 cm above the soil surface</tissue>
    </source>
</reference>
<reference evidence="1" key="2">
    <citation type="journal article" date="2015" name="Data Brief">
        <title>Shoot transcriptome of the giant reed, Arundo donax.</title>
        <authorList>
            <person name="Barrero R.A."/>
            <person name="Guerrero F.D."/>
            <person name="Moolhuijzen P."/>
            <person name="Goolsby J.A."/>
            <person name="Tidwell J."/>
            <person name="Bellgard S.E."/>
            <person name="Bellgard M.I."/>
        </authorList>
    </citation>
    <scope>NUCLEOTIDE SEQUENCE</scope>
    <source>
        <tissue evidence="1">Shoot tissue taken approximately 20 cm above the soil surface</tissue>
    </source>
</reference>
<sequence>MYTLFRQSQINSKGNNRQLVYSTTCSIFHFSSSWQEREI</sequence>